<dbReference type="AlphaFoldDB" id="A0A0F8ZBS1"/>
<proteinExistence type="predicted"/>
<accession>A0A0F8ZBS1</accession>
<comment type="caution">
    <text evidence="1">The sequence shown here is derived from an EMBL/GenBank/DDBJ whole genome shotgun (WGS) entry which is preliminary data.</text>
</comment>
<evidence type="ECO:0000313" key="1">
    <source>
        <dbReference type="EMBL" id="KKK57506.1"/>
    </source>
</evidence>
<dbReference type="EMBL" id="LAZR01064445">
    <property type="protein sequence ID" value="KKK57506.1"/>
    <property type="molecule type" value="Genomic_DNA"/>
</dbReference>
<gene>
    <name evidence="1" type="ORF">LCGC14_3053790</name>
</gene>
<organism evidence="1">
    <name type="scientific">marine sediment metagenome</name>
    <dbReference type="NCBI Taxonomy" id="412755"/>
    <lineage>
        <taxon>unclassified sequences</taxon>
        <taxon>metagenomes</taxon>
        <taxon>ecological metagenomes</taxon>
    </lineage>
</organism>
<sequence>MALLEAGLGGFSDIANIPVTAETLLVKGHLQALAGATMQGFTHTQSFTITFDAPEETILDSITPGDSFRVGFRETRLSVFKKLMAYVKSVPLVKADEEIHIFNPTVSGAVFDYEYFLDVVDEHTYFTEGFRRRLVVPNLLKISSHPDSGTAVAGSADFSGLSTASDNSLLDIRDFDRVRIASNQEGKDIADARIQKLEQAADKGYLISTINVGQEMYDYIKITDRRLSLNRQGNVGQIIERYKPGAPNPWQMQLSLGTIPTAIIPFSPGDFQSAVVTTELYNKHLEEIQEFANLVIAILEDHEERITALE</sequence>
<feature type="non-terminal residue" evidence="1">
    <location>
        <position position="310"/>
    </location>
</feature>
<name>A0A0F8ZBS1_9ZZZZ</name>
<protein>
    <submittedName>
        <fullName evidence="1">Uncharacterized protein</fullName>
    </submittedName>
</protein>
<reference evidence="1" key="1">
    <citation type="journal article" date="2015" name="Nature">
        <title>Complex archaea that bridge the gap between prokaryotes and eukaryotes.</title>
        <authorList>
            <person name="Spang A."/>
            <person name="Saw J.H."/>
            <person name="Jorgensen S.L."/>
            <person name="Zaremba-Niedzwiedzka K."/>
            <person name="Martijn J."/>
            <person name="Lind A.E."/>
            <person name="van Eijk R."/>
            <person name="Schleper C."/>
            <person name="Guy L."/>
            <person name="Ettema T.J."/>
        </authorList>
    </citation>
    <scope>NUCLEOTIDE SEQUENCE</scope>
</reference>